<dbReference type="Pfam" id="PF01807">
    <property type="entry name" value="Zn_ribbon_DnaG"/>
    <property type="match status" value="1"/>
</dbReference>
<dbReference type="CDD" id="cd03364">
    <property type="entry name" value="TOPRIM_DnaG_primases"/>
    <property type="match status" value="1"/>
</dbReference>
<evidence type="ECO:0000256" key="7">
    <source>
        <dbReference type="ARBA" id="ARBA00022771"/>
    </source>
</evidence>
<evidence type="ECO:0000256" key="11">
    <source>
        <dbReference type="ARBA" id="ARBA00023163"/>
    </source>
</evidence>
<comment type="function">
    <text evidence="12 13">RNA polymerase that catalyzes the synthesis of short RNA molecules used as primers for DNA polymerase during DNA replication.</text>
</comment>
<dbReference type="EMBL" id="FOUO01000017">
    <property type="protein sequence ID" value="SFM63929.1"/>
    <property type="molecule type" value="Genomic_DNA"/>
</dbReference>
<evidence type="ECO:0000259" key="16">
    <source>
        <dbReference type="PROSITE" id="PS50880"/>
    </source>
</evidence>
<dbReference type="SUPFAM" id="SSF57783">
    <property type="entry name" value="Zinc beta-ribbon"/>
    <property type="match status" value="1"/>
</dbReference>
<feature type="region of interest" description="Disordered" evidence="15">
    <location>
        <begin position="562"/>
        <end position="587"/>
    </location>
</feature>
<dbReference type="Pfam" id="PF08275">
    <property type="entry name" value="DNAG_N"/>
    <property type="match status" value="1"/>
</dbReference>
<evidence type="ECO:0000256" key="15">
    <source>
        <dbReference type="SAM" id="MobiDB-lite"/>
    </source>
</evidence>
<evidence type="ECO:0000256" key="2">
    <source>
        <dbReference type="ARBA" id="ARBA00022515"/>
    </source>
</evidence>
<dbReference type="InterPro" id="IPR019475">
    <property type="entry name" value="DNA_primase_DnaB-bd"/>
</dbReference>
<dbReference type="PIRSF" id="PIRSF002811">
    <property type="entry name" value="DnaG"/>
    <property type="match status" value="1"/>
</dbReference>
<dbReference type="InterPro" id="IPR006295">
    <property type="entry name" value="DNA_primase_DnaG"/>
</dbReference>
<name>A0A1I4SHJ8_ECTMO</name>
<protein>
    <recommendedName>
        <fullName evidence="12 13">DNA primase</fullName>
        <ecNumber evidence="12">2.7.7.101</ecNumber>
    </recommendedName>
</protein>
<keyword evidence="2 12" id="KW-0639">Primosome</keyword>
<evidence type="ECO:0000313" key="18">
    <source>
        <dbReference type="Proteomes" id="UP000199556"/>
    </source>
</evidence>
<dbReference type="InterPro" id="IPR030846">
    <property type="entry name" value="DnaG_bac"/>
</dbReference>
<organism evidence="17 18">
    <name type="scientific">Ectothiorhodospira mobilis</name>
    <dbReference type="NCBI Taxonomy" id="195064"/>
    <lineage>
        <taxon>Bacteria</taxon>
        <taxon>Pseudomonadati</taxon>
        <taxon>Pseudomonadota</taxon>
        <taxon>Gammaproteobacteria</taxon>
        <taxon>Chromatiales</taxon>
        <taxon>Ectothiorhodospiraceae</taxon>
        <taxon>Ectothiorhodospira</taxon>
    </lineage>
</organism>
<dbReference type="PROSITE" id="PS50880">
    <property type="entry name" value="TOPRIM"/>
    <property type="match status" value="1"/>
</dbReference>
<feature type="compositionally biased region" description="Basic and acidic residues" evidence="15">
    <location>
        <begin position="562"/>
        <end position="578"/>
    </location>
</feature>
<dbReference type="InterPro" id="IPR013264">
    <property type="entry name" value="DNAG_N"/>
</dbReference>
<evidence type="ECO:0000256" key="13">
    <source>
        <dbReference type="PIRNR" id="PIRNR002811"/>
    </source>
</evidence>
<keyword evidence="18" id="KW-1185">Reference proteome</keyword>
<comment type="domain">
    <text evidence="12">Contains an N-terminal zinc-binding domain, a central core domain that contains the primase activity, and a C-terminal DnaB-binding domain.</text>
</comment>
<dbReference type="InterPro" id="IPR034151">
    <property type="entry name" value="TOPRIM_DnaG_bac"/>
</dbReference>
<dbReference type="FunFam" id="3.90.580.10:FF:000001">
    <property type="entry name" value="DNA primase"/>
    <property type="match status" value="1"/>
</dbReference>
<dbReference type="NCBIfam" id="TIGR01391">
    <property type="entry name" value="dnaG"/>
    <property type="match status" value="1"/>
</dbReference>
<dbReference type="Gene3D" id="1.20.50.20">
    <property type="entry name" value="DnaG, RNA polymerase domain, helical bundle"/>
    <property type="match status" value="1"/>
</dbReference>
<dbReference type="Gene3D" id="3.40.1360.10">
    <property type="match status" value="1"/>
</dbReference>
<dbReference type="SUPFAM" id="SSF117023">
    <property type="entry name" value="DNA primase DnaG, C-terminal domain"/>
    <property type="match status" value="1"/>
</dbReference>
<dbReference type="Pfam" id="PF08278">
    <property type="entry name" value="DnaG_DnaB_bind"/>
    <property type="match status" value="1"/>
</dbReference>
<evidence type="ECO:0000256" key="1">
    <source>
        <dbReference type="ARBA" id="ARBA00022478"/>
    </source>
</evidence>
<dbReference type="GO" id="GO:0003677">
    <property type="term" value="F:DNA binding"/>
    <property type="evidence" value="ECO:0007669"/>
    <property type="project" value="UniProtKB-KW"/>
</dbReference>
<dbReference type="InterPro" id="IPR037068">
    <property type="entry name" value="DNA_primase_core_N_sf"/>
</dbReference>
<dbReference type="GO" id="GO:0003899">
    <property type="term" value="F:DNA-directed RNA polymerase activity"/>
    <property type="evidence" value="ECO:0007669"/>
    <property type="project" value="UniProtKB-UniRule"/>
</dbReference>
<evidence type="ECO:0000256" key="5">
    <source>
        <dbReference type="ARBA" id="ARBA00022705"/>
    </source>
</evidence>
<evidence type="ECO:0000256" key="3">
    <source>
        <dbReference type="ARBA" id="ARBA00022679"/>
    </source>
</evidence>
<keyword evidence="11 12" id="KW-0804">Transcription</keyword>
<dbReference type="SUPFAM" id="SSF56731">
    <property type="entry name" value="DNA primase core"/>
    <property type="match status" value="1"/>
</dbReference>
<dbReference type="Pfam" id="PF13155">
    <property type="entry name" value="Toprim_2"/>
    <property type="match status" value="1"/>
</dbReference>
<dbReference type="AlphaFoldDB" id="A0A1I4SHJ8"/>
<comment type="catalytic activity">
    <reaction evidence="12">
        <text>ssDNA + n NTP = ssDNA/pppN(pN)n-1 hybrid + (n-1) diphosphate.</text>
        <dbReference type="EC" id="2.7.7.101"/>
    </reaction>
</comment>
<accession>A0A1I4SHJ8</accession>
<evidence type="ECO:0000256" key="6">
    <source>
        <dbReference type="ARBA" id="ARBA00022723"/>
    </source>
</evidence>
<dbReference type="GO" id="GO:1990077">
    <property type="term" value="C:primosome complex"/>
    <property type="evidence" value="ECO:0007669"/>
    <property type="project" value="UniProtKB-KW"/>
</dbReference>
<feature type="zinc finger region" description="CHC2-type" evidence="12 14">
    <location>
        <begin position="39"/>
        <end position="63"/>
    </location>
</feature>
<feature type="compositionally biased region" description="Pro residues" evidence="15">
    <location>
        <begin position="430"/>
        <end position="440"/>
    </location>
</feature>
<dbReference type="InterPro" id="IPR050219">
    <property type="entry name" value="DnaG_primase"/>
</dbReference>
<comment type="subunit">
    <text evidence="12">Monomer. Interacts with DnaB.</text>
</comment>
<dbReference type="EC" id="2.7.7.101" evidence="12"/>
<keyword evidence="5 12" id="KW-0235">DNA replication</keyword>
<evidence type="ECO:0000256" key="9">
    <source>
        <dbReference type="ARBA" id="ARBA00022842"/>
    </source>
</evidence>
<proteinExistence type="inferred from homology"/>
<dbReference type="SMART" id="SM00400">
    <property type="entry name" value="ZnF_CHCC"/>
    <property type="match status" value="1"/>
</dbReference>
<keyword evidence="4 12" id="KW-0548">Nucleotidyltransferase</keyword>
<dbReference type="GO" id="GO:0005737">
    <property type="term" value="C:cytoplasm"/>
    <property type="evidence" value="ECO:0007669"/>
    <property type="project" value="TreeGrafter"/>
</dbReference>
<evidence type="ECO:0000256" key="14">
    <source>
        <dbReference type="PIRSR" id="PIRSR002811-1"/>
    </source>
</evidence>
<dbReference type="Proteomes" id="UP000199556">
    <property type="component" value="Unassembled WGS sequence"/>
</dbReference>
<dbReference type="Gene3D" id="1.10.860.10">
    <property type="entry name" value="DNAb Helicase, Chain A"/>
    <property type="match status" value="1"/>
</dbReference>
<dbReference type="SMART" id="SM00493">
    <property type="entry name" value="TOPRIM"/>
    <property type="match status" value="1"/>
</dbReference>
<dbReference type="GO" id="GO:0000428">
    <property type="term" value="C:DNA-directed RNA polymerase complex"/>
    <property type="evidence" value="ECO:0007669"/>
    <property type="project" value="UniProtKB-KW"/>
</dbReference>
<reference evidence="17 18" key="1">
    <citation type="submission" date="2016-10" db="EMBL/GenBank/DDBJ databases">
        <authorList>
            <person name="de Groot N.N."/>
        </authorList>
    </citation>
    <scope>NUCLEOTIDE SEQUENCE [LARGE SCALE GENOMIC DNA]</scope>
    <source>
        <strain evidence="17 18">DSM 4180</strain>
    </source>
</reference>
<dbReference type="FunFam" id="3.40.1360.10:FF:000002">
    <property type="entry name" value="DNA primase"/>
    <property type="match status" value="1"/>
</dbReference>
<dbReference type="InterPro" id="IPR016136">
    <property type="entry name" value="DNA_helicase_N/primase_C"/>
</dbReference>
<feature type="domain" description="Toprim" evidence="16">
    <location>
        <begin position="252"/>
        <end position="334"/>
    </location>
</feature>
<evidence type="ECO:0000256" key="12">
    <source>
        <dbReference type="HAMAP-Rule" id="MF_00974"/>
    </source>
</evidence>
<gene>
    <name evidence="12" type="primary">dnaG</name>
    <name evidence="17" type="ORF">SAMN05421721_1174</name>
</gene>
<dbReference type="GO" id="GO:0006269">
    <property type="term" value="P:DNA replication, synthesis of primer"/>
    <property type="evidence" value="ECO:0007669"/>
    <property type="project" value="UniProtKB-UniRule"/>
</dbReference>
<keyword evidence="6 12" id="KW-0479">Metal-binding</keyword>
<keyword evidence="9" id="KW-0460">Magnesium</keyword>
<dbReference type="PANTHER" id="PTHR30313">
    <property type="entry name" value="DNA PRIMASE"/>
    <property type="match status" value="1"/>
</dbReference>
<dbReference type="HAMAP" id="MF_00974">
    <property type="entry name" value="DNA_primase_DnaG"/>
    <property type="match status" value="1"/>
</dbReference>
<keyword evidence="1 12" id="KW-0240">DNA-directed RNA polymerase</keyword>
<keyword evidence="10 12" id="KW-0238">DNA-binding</keyword>
<comment type="cofactor">
    <cofactor evidence="12 13 14">
        <name>Zn(2+)</name>
        <dbReference type="ChEBI" id="CHEBI:29105"/>
    </cofactor>
    <text evidence="12 13 14">Binds 1 zinc ion per monomer.</text>
</comment>
<evidence type="ECO:0000256" key="8">
    <source>
        <dbReference type="ARBA" id="ARBA00022833"/>
    </source>
</evidence>
<dbReference type="SMART" id="SM00766">
    <property type="entry name" value="DnaG_DnaB_bind"/>
    <property type="match status" value="1"/>
</dbReference>
<comment type="similarity">
    <text evidence="12 13">Belongs to the DnaG primase family.</text>
</comment>
<keyword evidence="8 12" id="KW-0862">Zinc</keyword>
<keyword evidence="3 12" id="KW-0808">Transferase</keyword>
<dbReference type="OrthoDB" id="9803773at2"/>
<feature type="region of interest" description="Disordered" evidence="15">
    <location>
        <begin position="424"/>
        <end position="450"/>
    </location>
</feature>
<dbReference type="GO" id="GO:0008270">
    <property type="term" value="F:zinc ion binding"/>
    <property type="evidence" value="ECO:0007669"/>
    <property type="project" value="UniProtKB-UniRule"/>
</dbReference>
<dbReference type="RefSeq" id="WP_090486896.1">
    <property type="nucleotide sequence ID" value="NZ_FOUO01000017.1"/>
</dbReference>
<dbReference type="PANTHER" id="PTHR30313:SF2">
    <property type="entry name" value="DNA PRIMASE"/>
    <property type="match status" value="1"/>
</dbReference>
<evidence type="ECO:0000256" key="10">
    <source>
        <dbReference type="ARBA" id="ARBA00023125"/>
    </source>
</evidence>
<dbReference type="InterPro" id="IPR006171">
    <property type="entry name" value="TOPRIM_dom"/>
</dbReference>
<dbReference type="Pfam" id="PF10410">
    <property type="entry name" value="DnaB_bind"/>
    <property type="match status" value="1"/>
</dbReference>
<keyword evidence="7 12" id="KW-0863">Zinc-finger</keyword>
<sequence>MSRIPRAFIDELIARTDLVELVGARVPLKKQGREYAACCPFHAEKTPSFYVSPQKQFYHCFGCGAHGTAIDFLMQHDNLDFVEAVEELARQAGMEVPREAGDRREADTHAPLIAANEAAATRFEAHLRRNARAVDYLKARGVSGEVARDYRLGYAVDTRDDLLRALTPDHGEATLAAAGLTTRREGGRPYDRFRGRLMFPIRDGRGRVVGFGGRLLGDGTPKYLNTPETPVFHKGHLLYGLFEARRAHTRLETLLVVEGYMDVIALAQFGLRNAVATLGTATTRDHLERLFRVVPRVVFCFDGDRAGGEAAWRAMEQALPVLRDGREVRFLFLPQGDDPDSLVRREGPEGFQARIHDAKPLSDTLLDGLAQRHDTSSREGRATLGQTAAALLRPMPPGLLRSQLAADVAHIAGVSPERFEQQLAPDTPHAKPPPPAAPPRRPPRRPGNLQRLTLTPVRLALSLLLNRPDLAARVADTAWLRELQTPGADLLAQMLETLHAHPHLTPAALVERWRDSEAAPHLLKLAQWQPPPAEEATPEQLLEDALGRLRHRHARQRADALLKAAGERPLTEEEKRTLQELLSRPAP</sequence>
<dbReference type="InterPro" id="IPR013173">
    <property type="entry name" value="DNA_primase_DnaG_DnaB-bd_dom"/>
</dbReference>
<dbReference type="Gene3D" id="3.90.580.10">
    <property type="entry name" value="Zinc finger, CHC2-type domain"/>
    <property type="match status" value="1"/>
</dbReference>
<dbReference type="STRING" id="195064.SAMN05421721_1174"/>
<dbReference type="Gene3D" id="3.90.980.10">
    <property type="entry name" value="DNA primase, catalytic core, N-terminal domain"/>
    <property type="match status" value="1"/>
</dbReference>
<dbReference type="InterPro" id="IPR002694">
    <property type="entry name" value="Znf_CHC2"/>
</dbReference>
<dbReference type="InterPro" id="IPR036977">
    <property type="entry name" value="DNA_primase_Znf_CHC2"/>
</dbReference>
<evidence type="ECO:0000256" key="4">
    <source>
        <dbReference type="ARBA" id="ARBA00022695"/>
    </source>
</evidence>
<evidence type="ECO:0000313" key="17">
    <source>
        <dbReference type="EMBL" id="SFM63929.1"/>
    </source>
</evidence>